<comment type="caution">
    <text evidence="2">The sequence shown here is derived from an EMBL/GenBank/DDBJ whole genome shotgun (WGS) entry which is preliminary data.</text>
</comment>
<keyword evidence="1" id="KW-0472">Membrane</keyword>
<name>A0AAE3YLR2_9ACTN</name>
<sequence>MTTRLLSAGALVLGPLLWLCGLTIRAIAGARVPDHLRDEPFAVPGELAVYRLDPALVVAGYAVFLAGAVVMVIAVAVLTRLATPGAPVLAPVGGLLLATGLGARLYWAGVEQTAFGLADAYGTEFAVAFVLDAYADLSYGPWRLPVIAACGQYAGGALLAAALYRARVLGLGRALVVAWWATIWGGVLKAAGWGELPGALLLVLILVPVAIEVGRTGSVRPSSRRRLLSW</sequence>
<evidence type="ECO:0000313" key="2">
    <source>
        <dbReference type="EMBL" id="MDR7275302.1"/>
    </source>
</evidence>
<dbReference type="AlphaFoldDB" id="A0AAE3YLR2"/>
<feature type="transmembrane region" description="Helical" evidence="1">
    <location>
        <begin position="171"/>
        <end position="192"/>
    </location>
</feature>
<feature type="transmembrane region" description="Helical" evidence="1">
    <location>
        <begin position="144"/>
        <end position="164"/>
    </location>
</feature>
<keyword evidence="1" id="KW-0812">Transmembrane</keyword>
<dbReference type="RefSeq" id="WP_310366107.1">
    <property type="nucleotide sequence ID" value="NZ_JAVDYB010000001.1"/>
</dbReference>
<feature type="transmembrane region" description="Helical" evidence="1">
    <location>
        <begin position="88"/>
        <end position="107"/>
    </location>
</feature>
<protein>
    <submittedName>
        <fullName evidence="2">Uncharacterized protein</fullName>
    </submittedName>
</protein>
<feature type="transmembrane region" description="Helical" evidence="1">
    <location>
        <begin position="198"/>
        <end position="217"/>
    </location>
</feature>
<proteinExistence type="predicted"/>
<reference evidence="2" key="1">
    <citation type="submission" date="2023-07" db="EMBL/GenBank/DDBJ databases">
        <title>Sequencing the genomes of 1000 actinobacteria strains.</title>
        <authorList>
            <person name="Klenk H.-P."/>
        </authorList>
    </citation>
    <scope>NUCLEOTIDE SEQUENCE</scope>
    <source>
        <strain evidence="2">DSM 44707</strain>
    </source>
</reference>
<gene>
    <name evidence="2" type="ORF">J2S41_002080</name>
</gene>
<keyword evidence="1" id="KW-1133">Transmembrane helix</keyword>
<keyword evidence="3" id="KW-1185">Reference proteome</keyword>
<dbReference type="Proteomes" id="UP001183643">
    <property type="component" value="Unassembled WGS sequence"/>
</dbReference>
<organism evidence="2 3">
    <name type="scientific">Catenuloplanes atrovinosus</name>
    <dbReference type="NCBI Taxonomy" id="137266"/>
    <lineage>
        <taxon>Bacteria</taxon>
        <taxon>Bacillati</taxon>
        <taxon>Actinomycetota</taxon>
        <taxon>Actinomycetes</taxon>
        <taxon>Micromonosporales</taxon>
        <taxon>Micromonosporaceae</taxon>
        <taxon>Catenuloplanes</taxon>
    </lineage>
</organism>
<dbReference type="EMBL" id="JAVDYB010000001">
    <property type="protein sequence ID" value="MDR7275302.1"/>
    <property type="molecule type" value="Genomic_DNA"/>
</dbReference>
<feature type="transmembrane region" description="Helical" evidence="1">
    <location>
        <begin position="54"/>
        <end position="76"/>
    </location>
</feature>
<evidence type="ECO:0000313" key="3">
    <source>
        <dbReference type="Proteomes" id="UP001183643"/>
    </source>
</evidence>
<evidence type="ECO:0000256" key="1">
    <source>
        <dbReference type="SAM" id="Phobius"/>
    </source>
</evidence>
<accession>A0AAE3YLR2</accession>